<dbReference type="EMBL" id="CM056815">
    <property type="protein sequence ID" value="KAJ8628808.1"/>
    <property type="molecule type" value="Genomic_DNA"/>
</dbReference>
<gene>
    <name evidence="1" type="ORF">MRB53_022131</name>
</gene>
<comment type="caution">
    <text evidence="1">The sequence shown here is derived from an EMBL/GenBank/DDBJ whole genome shotgun (WGS) entry which is preliminary data.</text>
</comment>
<organism evidence="1 2">
    <name type="scientific">Persea americana</name>
    <name type="common">Avocado</name>
    <dbReference type="NCBI Taxonomy" id="3435"/>
    <lineage>
        <taxon>Eukaryota</taxon>
        <taxon>Viridiplantae</taxon>
        <taxon>Streptophyta</taxon>
        <taxon>Embryophyta</taxon>
        <taxon>Tracheophyta</taxon>
        <taxon>Spermatophyta</taxon>
        <taxon>Magnoliopsida</taxon>
        <taxon>Magnoliidae</taxon>
        <taxon>Laurales</taxon>
        <taxon>Lauraceae</taxon>
        <taxon>Persea</taxon>
    </lineage>
</organism>
<name>A0ACC2L6B2_PERAE</name>
<protein>
    <submittedName>
        <fullName evidence="1">Uncharacterized protein</fullName>
    </submittedName>
</protein>
<proteinExistence type="predicted"/>
<reference evidence="1 2" key="1">
    <citation type="journal article" date="2022" name="Hortic Res">
        <title>A haplotype resolved chromosomal level avocado genome allows analysis of novel avocado genes.</title>
        <authorList>
            <person name="Nath O."/>
            <person name="Fletcher S.J."/>
            <person name="Hayward A."/>
            <person name="Shaw L.M."/>
            <person name="Masouleh A.K."/>
            <person name="Furtado A."/>
            <person name="Henry R.J."/>
            <person name="Mitter N."/>
        </authorList>
    </citation>
    <scope>NUCLEOTIDE SEQUENCE [LARGE SCALE GENOMIC DNA]</scope>
    <source>
        <strain evidence="2">cv. Hass</strain>
    </source>
</reference>
<dbReference type="Proteomes" id="UP001234297">
    <property type="component" value="Chromosome 7"/>
</dbReference>
<accession>A0ACC2L6B2</accession>
<evidence type="ECO:0000313" key="1">
    <source>
        <dbReference type="EMBL" id="KAJ8628808.1"/>
    </source>
</evidence>
<evidence type="ECO:0000313" key="2">
    <source>
        <dbReference type="Proteomes" id="UP001234297"/>
    </source>
</evidence>
<sequence length="562" mass="60362">MGQAASSSSSFSTPPTHHPNIQCQFPRLHRKEEDGDGDGDGEAGEDLTLLLPEECLACVMEKLGSLDRNTCSLVCKRWNLIDSRSRQRLVLAANSEVTPSLPAILSRFDAVSVLSLKCSRRHTSIDDSAFYLIARSLVSLKKLKLKGCVGIRDDGVDAASHLLRRSLRKLSCNSCSFTCSGLSSLLSRCRLLEDLTLKRLKNLKHQLLLDADDGDGGGGGDAPLARLQRLCLKDLHNANLLAPLISSSKSLRTLVICRSAGLWDPVFLGLCSGSLAEIQLENLQLSDAGLLAISSACLDLEVLYISRASHCTDAGFAAIAASCRKLRKLHIDTCAKFGGYYGGVGDDGVVSIAARCSQLQEVVLMGVALTVISLHALASNCPSLERMALCNIDSVGDPELGFVAAKFSALRKLCIKNCPVSDAGIEAIAAGCPNLVKLKVKRCKEVTQANVCRLRQQRVELVIALDVESLSIAEEQEMAAEDLESANVHGRGRGPRTVRPLITSSSTHLVCGSRGANLIKSKLTNAMLLRRPGMPSASSSHSSHMHSSGCCSYYHQWLMSVL</sequence>
<keyword evidence="2" id="KW-1185">Reference proteome</keyword>